<evidence type="ECO:0000313" key="1">
    <source>
        <dbReference type="EMBL" id="CDH22797.1"/>
    </source>
</evidence>
<protein>
    <submittedName>
        <fullName evidence="1">Uncharacterized protein</fullName>
    </submittedName>
</protein>
<gene>
    <name evidence="1" type="ORF">XBKB1_1320003</name>
</gene>
<dbReference type="HOGENOM" id="CLU_3031452_0_0_6"/>
<dbReference type="EMBL" id="CBSZ010000038">
    <property type="protein sequence ID" value="CDH22797.1"/>
    <property type="molecule type" value="Genomic_DNA"/>
</dbReference>
<accession>A0A077PQI2</accession>
<dbReference type="AlphaFoldDB" id="A0A077PQI2"/>
<dbReference type="Proteomes" id="UP000028493">
    <property type="component" value="Unassembled WGS sequence"/>
</dbReference>
<organism evidence="1 2">
    <name type="scientific">Xenorhabdus bovienii str. kraussei Becker Underwood</name>
    <dbReference type="NCBI Taxonomy" id="1398204"/>
    <lineage>
        <taxon>Bacteria</taxon>
        <taxon>Pseudomonadati</taxon>
        <taxon>Pseudomonadota</taxon>
        <taxon>Gammaproteobacteria</taxon>
        <taxon>Enterobacterales</taxon>
        <taxon>Morganellaceae</taxon>
        <taxon>Xenorhabdus</taxon>
    </lineage>
</organism>
<proteinExistence type="predicted"/>
<reference evidence="1" key="1">
    <citation type="submission" date="2013-07" db="EMBL/GenBank/DDBJ databases">
        <title>Sub-species coevolution in mutualistic symbiosis.</title>
        <authorList>
            <person name="Murfin K."/>
            <person name="Klassen J."/>
            <person name="Lee M."/>
            <person name="Forst S."/>
            <person name="Stock P."/>
            <person name="Goodrich-Blair H."/>
        </authorList>
    </citation>
    <scope>NUCLEOTIDE SEQUENCE [LARGE SCALE GENOMIC DNA]</scope>
    <source>
        <strain evidence="1">Kraussei Becker Underwood</strain>
    </source>
</reference>
<comment type="caution">
    <text evidence="1">The sequence shown here is derived from an EMBL/GenBank/DDBJ whole genome shotgun (WGS) entry which is preliminary data.</text>
</comment>
<name>A0A077PQI2_XENBV</name>
<sequence length="55" mass="6546">METANKVTQMEPEKYHLTSLYWEQTKYGAMHISNQNNKRYALLVLPIARSQAREY</sequence>
<evidence type="ECO:0000313" key="2">
    <source>
        <dbReference type="Proteomes" id="UP000028493"/>
    </source>
</evidence>